<dbReference type="PANTHER" id="PTHR41523:SF8">
    <property type="entry name" value="ETHYLENE RESPONSE SENSOR PROTEIN"/>
    <property type="match status" value="1"/>
</dbReference>
<evidence type="ECO:0000256" key="8">
    <source>
        <dbReference type="SAM" id="Phobius"/>
    </source>
</evidence>
<dbReference type="Gene3D" id="3.30.450.20">
    <property type="entry name" value="PAS domain"/>
    <property type="match status" value="1"/>
</dbReference>
<evidence type="ECO:0000256" key="4">
    <source>
        <dbReference type="ARBA" id="ARBA00022679"/>
    </source>
</evidence>
<dbReference type="InterPro" id="IPR011495">
    <property type="entry name" value="Sig_transdc_His_kin_sub2_dim/P"/>
</dbReference>
<evidence type="ECO:0000256" key="1">
    <source>
        <dbReference type="ARBA" id="ARBA00000085"/>
    </source>
</evidence>
<dbReference type="SUPFAM" id="SSF48452">
    <property type="entry name" value="TPR-like"/>
    <property type="match status" value="2"/>
</dbReference>
<evidence type="ECO:0000313" key="11">
    <source>
        <dbReference type="Proteomes" id="UP000198598"/>
    </source>
</evidence>
<keyword evidence="11" id="KW-1185">Reference proteome</keyword>
<dbReference type="Gene3D" id="3.30.565.10">
    <property type="entry name" value="Histidine kinase-like ATPase, C-terminal domain"/>
    <property type="match status" value="1"/>
</dbReference>
<dbReference type="Pfam" id="PF07568">
    <property type="entry name" value="HisKA_2"/>
    <property type="match status" value="1"/>
</dbReference>
<dbReference type="EMBL" id="FOLQ01000002">
    <property type="protein sequence ID" value="SFC89400.1"/>
    <property type="molecule type" value="Genomic_DNA"/>
</dbReference>
<proteinExistence type="predicted"/>
<accession>A0A1I1N6N6</accession>
<keyword evidence="8" id="KW-0472">Membrane</keyword>
<gene>
    <name evidence="10" type="ORF">SAMN05216167_102730</name>
</gene>
<comment type="catalytic activity">
    <reaction evidence="1">
        <text>ATP + protein L-histidine = ADP + protein N-phospho-L-histidine.</text>
        <dbReference type="EC" id="2.7.13.3"/>
    </reaction>
</comment>
<reference evidence="10 11" key="1">
    <citation type="submission" date="2016-10" db="EMBL/GenBank/DDBJ databases">
        <authorList>
            <person name="de Groot N.N."/>
        </authorList>
    </citation>
    <scope>NUCLEOTIDE SEQUENCE [LARGE SCALE GENOMIC DNA]</scope>
    <source>
        <strain evidence="10 11">DSM 26130</strain>
    </source>
</reference>
<dbReference type="InterPro" id="IPR036890">
    <property type="entry name" value="HATPase_C_sf"/>
</dbReference>
<keyword evidence="3" id="KW-0597">Phosphoprotein</keyword>
<keyword evidence="7" id="KW-0067">ATP-binding</keyword>
<feature type="transmembrane region" description="Helical" evidence="8">
    <location>
        <begin position="352"/>
        <end position="369"/>
    </location>
</feature>
<keyword evidence="8" id="KW-1133">Transmembrane helix</keyword>
<keyword evidence="6 10" id="KW-0418">Kinase</keyword>
<sequence>MLLRTLFFILLITPGPLYKAVAQVKLTDSLRHELTGVMQDTSRVLLLSELCLQYRLSNPDSAMGFGQQALQLARQIDYTKGEVDALGNIGFVMREIGNLPNALKLEFKAYQLAQANGDFYEMGRIRNIIGNIYLDLKDFDTALTYYQQARQNHTLVRNQIGLAITESNIGSTYEQMNQLDSAWTYEYRAYQNVLRLNLINNLPYVLRILGNIQTKWGDLGLAMTYYQKSKQVAVKENNLRNVAFANMAIARLYSRKNQLDSCLYHAKISLEESQQGSYKRGVLMASTLLAETYQYVNDREALRYYKLAAETKDYLYGEANFQAIRSIAFDEQERQRDLESAQLKYQHQVRQYTLLISLAILLVIALILWRNNLQKQKANALLFQQKVKISQQSDQLALLMQELHHRVKNNFAIVASLLNLQSHGLKDEKAIQAMRAGQQRIEAMSLIHQRLYMTDQLTSVNMEEYLTDLATGLMQAYGYHSANFELVFTIEHKQLDVDAAMPLGLIGNELITNSLKHAYGNVPQPWLGIGLFWDKSDLVLEVHDNGSGLDLINWGKNGSRISFGKQLIGSLSNQLGARVEVRQQGGARFRIYVPGTSLKNAQIPFPAQSILV</sequence>
<dbReference type="GO" id="GO:0004673">
    <property type="term" value="F:protein histidine kinase activity"/>
    <property type="evidence" value="ECO:0007669"/>
    <property type="project" value="UniProtKB-EC"/>
</dbReference>
<organism evidence="10 11">
    <name type="scientific">Spirosoma endophyticum</name>
    <dbReference type="NCBI Taxonomy" id="662367"/>
    <lineage>
        <taxon>Bacteria</taxon>
        <taxon>Pseudomonadati</taxon>
        <taxon>Bacteroidota</taxon>
        <taxon>Cytophagia</taxon>
        <taxon>Cytophagales</taxon>
        <taxon>Cytophagaceae</taxon>
        <taxon>Spirosoma</taxon>
    </lineage>
</organism>
<evidence type="ECO:0000256" key="3">
    <source>
        <dbReference type="ARBA" id="ARBA00022553"/>
    </source>
</evidence>
<evidence type="ECO:0000256" key="6">
    <source>
        <dbReference type="ARBA" id="ARBA00022777"/>
    </source>
</evidence>
<evidence type="ECO:0000313" key="10">
    <source>
        <dbReference type="EMBL" id="SFC89400.1"/>
    </source>
</evidence>
<dbReference type="SMART" id="SM00028">
    <property type="entry name" value="TPR"/>
    <property type="match status" value="4"/>
</dbReference>
<dbReference type="GO" id="GO:0005524">
    <property type="term" value="F:ATP binding"/>
    <property type="evidence" value="ECO:0007669"/>
    <property type="project" value="UniProtKB-KW"/>
</dbReference>
<dbReference type="STRING" id="662367.SAMN05216167_102730"/>
<keyword evidence="5" id="KW-0547">Nucleotide-binding</keyword>
<dbReference type="AlphaFoldDB" id="A0A1I1N6N6"/>
<dbReference type="Proteomes" id="UP000198598">
    <property type="component" value="Unassembled WGS sequence"/>
</dbReference>
<dbReference type="Gene3D" id="1.25.40.10">
    <property type="entry name" value="Tetratricopeptide repeat domain"/>
    <property type="match status" value="2"/>
</dbReference>
<dbReference type="PANTHER" id="PTHR41523">
    <property type="entry name" value="TWO-COMPONENT SYSTEM SENSOR PROTEIN"/>
    <property type="match status" value="1"/>
</dbReference>
<evidence type="ECO:0000256" key="7">
    <source>
        <dbReference type="ARBA" id="ARBA00022840"/>
    </source>
</evidence>
<dbReference type="Pfam" id="PF13424">
    <property type="entry name" value="TPR_12"/>
    <property type="match status" value="1"/>
</dbReference>
<dbReference type="SUPFAM" id="SSF55874">
    <property type="entry name" value="ATPase domain of HSP90 chaperone/DNA topoisomerase II/histidine kinase"/>
    <property type="match status" value="1"/>
</dbReference>
<dbReference type="InterPro" id="IPR011990">
    <property type="entry name" value="TPR-like_helical_dom_sf"/>
</dbReference>
<evidence type="ECO:0000256" key="2">
    <source>
        <dbReference type="ARBA" id="ARBA00012438"/>
    </source>
</evidence>
<dbReference type="EC" id="2.7.13.3" evidence="2"/>
<keyword evidence="4" id="KW-0808">Transferase</keyword>
<dbReference type="InterPro" id="IPR019734">
    <property type="entry name" value="TPR_rpt"/>
</dbReference>
<evidence type="ECO:0000256" key="5">
    <source>
        <dbReference type="ARBA" id="ARBA00022741"/>
    </source>
</evidence>
<feature type="domain" description="Signal transduction histidine kinase subgroup 2 dimerisation and phosphoacceptor" evidence="9">
    <location>
        <begin position="402"/>
        <end position="477"/>
    </location>
</feature>
<name>A0A1I1N6N6_9BACT</name>
<protein>
    <recommendedName>
        <fullName evidence="2">histidine kinase</fullName>
        <ecNumber evidence="2">2.7.13.3</ecNumber>
    </recommendedName>
</protein>
<keyword evidence="8" id="KW-0812">Transmembrane</keyword>
<evidence type="ECO:0000259" key="9">
    <source>
        <dbReference type="Pfam" id="PF07568"/>
    </source>
</evidence>